<proteinExistence type="predicted"/>
<evidence type="ECO:0000313" key="4">
    <source>
        <dbReference type="Proteomes" id="UP000641386"/>
    </source>
</evidence>
<dbReference type="Pfam" id="PF17765">
    <property type="entry name" value="MLTR_LBD"/>
    <property type="match status" value="1"/>
</dbReference>
<keyword evidence="4" id="KW-1185">Reference proteome</keyword>
<evidence type="ECO:0000256" key="1">
    <source>
        <dbReference type="SAM" id="MobiDB-lite"/>
    </source>
</evidence>
<feature type="compositionally biased region" description="Basic and acidic residues" evidence="1">
    <location>
        <begin position="86"/>
        <end position="98"/>
    </location>
</feature>
<sequence>MRQAAVRLCGCQGVRPAGADQVNECSGVKHLHHPLVGDLAQPYEAMGLPSGPGLRLNFCTPEPDSREREALGLLAGWASTGAVVPSRRDRSGNDRSGNDRSGNG</sequence>
<gene>
    <name evidence="3" type="ORF">GCM10014715_59050</name>
</gene>
<name>A0A919AB94_9ACTN</name>
<feature type="region of interest" description="Disordered" evidence="1">
    <location>
        <begin position="82"/>
        <end position="104"/>
    </location>
</feature>
<comment type="caution">
    <text evidence="3">The sequence shown here is derived from an EMBL/GenBank/DDBJ whole genome shotgun (WGS) entry which is preliminary data.</text>
</comment>
<reference evidence="3" key="2">
    <citation type="submission" date="2020-09" db="EMBL/GenBank/DDBJ databases">
        <authorList>
            <person name="Sun Q."/>
            <person name="Ohkuma M."/>
        </authorList>
    </citation>
    <scope>NUCLEOTIDE SEQUENCE</scope>
    <source>
        <strain evidence="3">JCM 3302</strain>
    </source>
</reference>
<dbReference type="EMBL" id="BNBC01000033">
    <property type="protein sequence ID" value="GHE95032.1"/>
    <property type="molecule type" value="Genomic_DNA"/>
</dbReference>
<reference evidence="3" key="1">
    <citation type="journal article" date="2014" name="Int. J. Syst. Evol. Microbiol.">
        <title>Complete genome sequence of Corynebacterium casei LMG S-19264T (=DSM 44701T), isolated from a smear-ripened cheese.</title>
        <authorList>
            <consortium name="US DOE Joint Genome Institute (JGI-PGF)"/>
            <person name="Walter F."/>
            <person name="Albersmeier A."/>
            <person name="Kalinowski J."/>
            <person name="Ruckert C."/>
        </authorList>
    </citation>
    <scope>NUCLEOTIDE SEQUENCE</scope>
    <source>
        <strain evidence="3">JCM 3302</strain>
    </source>
</reference>
<dbReference type="Proteomes" id="UP000641386">
    <property type="component" value="Unassembled WGS sequence"/>
</dbReference>
<feature type="domain" description="MmyB-like transcription regulator ligand binding" evidence="2">
    <location>
        <begin position="22"/>
        <end position="74"/>
    </location>
</feature>
<protein>
    <recommendedName>
        <fullName evidence="2">MmyB-like transcription regulator ligand binding domain-containing protein</fullName>
    </recommendedName>
</protein>
<accession>A0A919AB94</accession>
<evidence type="ECO:0000259" key="2">
    <source>
        <dbReference type="Pfam" id="PF17765"/>
    </source>
</evidence>
<organism evidence="3 4">
    <name type="scientific">Streptomyces spiralis</name>
    <dbReference type="NCBI Taxonomy" id="66376"/>
    <lineage>
        <taxon>Bacteria</taxon>
        <taxon>Bacillati</taxon>
        <taxon>Actinomycetota</taxon>
        <taxon>Actinomycetes</taxon>
        <taxon>Kitasatosporales</taxon>
        <taxon>Streptomycetaceae</taxon>
        <taxon>Streptomyces</taxon>
    </lineage>
</organism>
<dbReference type="InterPro" id="IPR041413">
    <property type="entry name" value="MLTR_LBD"/>
</dbReference>
<evidence type="ECO:0000313" key="3">
    <source>
        <dbReference type="EMBL" id="GHE95032.1"/>
    </source>
</evidence>
<dbReference type="AlphaFoldDB" id="A0A919AB94"/>